<sequence length="178" mass="20313">MAATERIEIGYKLVSKKDYPGFYHTYFIYTDKNGKKYFLRGGPDESSRAYSLVSDKLFGIKNPFKVESGEYRDGSPDYPLDGKEYPSEIIKQGKDLSKKWDDMVNGANKYNNGKYGYDASEQNCNTLTGTILRENGLPKPKYNGYTGYWAPGLDNDMNDNIKPEPPLDPLQFPIFPRQ</sequence>
<organism evidence="1 2">
    <name type="scientific">Campylobacter portucalensis</name>
    <dbReference type="NCBI Taxonomy" id="2608384"/>
    <lineage>
        <taxon>Bacteria</taxon>
        <taxon>Pseudomonadati</taxon>
        <taxon>Campylobacterota</taxon>
        <taxon>Epsilonproteobacteria</taxon>
        <taxon>Campylobacterales</taxon>
        <taxon>Campylobacteraceae</taxon>
        <taxon>Campylobacter</taxon>
    </lineage>
</organism>
<name>A0A6L5WIR5_9BACT</name>
<protein>
    <submittedName>
        <fullName evidence="1">Uncharacterized protein</fullName>
    </submittedName>
</protein>
<dbReference type="Proteomes" id="UP000476338">
    <property type="component" value="Unassembled WGS sequence"/>
</dbReference>
<keyword evidence="2" id="KW-1185">Reference proteome</keyword>
<reference evidence="1 2" key="1">
    <citation type="submission" date="2019-09" db="EMBL/GenBank/DDBJ databases">
        <authorList>
            <person name="Silva M."/>
            <person name="Pereira G."/>
            <person name="Lopes-Da-Costa L."/>
            <person name="Silva E."/>
        </authorList>
    </citation>
    <scope>NUCLEOTIDE SEQUENCE [LARGE SCALE GENOMIC DNA]</scope>
    <source>
        <strain evidence="1 2">FMV-PI01</strain>
    </source>
</reference>
<evidence type="ECO:0000313" key="1">
    <source>
        <dbReference type="EMBL" id="MSN97130.1"/>
    </source>
</evidence>
<comment type="caution">
    <text evidence="1">The sequence shown here is derived from an EMBL/GenBank/DDBJ whole genome shotgun (WGS) entry which is preliminary data.</text>
</comment>
<dbReference type="EMBL" id="VWSJ01000040">
    <property type="protein sequence ID" value="MSN97130.1"/>
    <property type="molecule type" value="Genomic_DNA"/>
</dbReference>
<dbReference type="RefSeq" id="WP_154571379.1">
    <property type="nucleotide sequence ID" value="NZ_VWSJ01000040.1"/>
</dbReference>
<dbReference type="AlphaFoldDB" id="A0A6L5WIR5"/>
<evidence type="ECO:0000313" key="2">
    <source>
        <dbReference type="Proteomes" id="UP000476338"/>
    </source>
</evidence>
<accession>A0A6L5WIR5</accession>
<proteinExistence type="predicted"/>
<reference evidence="1 2" key="2">
    <citation type="submission" date="2020-03" db="EMBL/GenBank/DDBJ databases">
        <title>Campylobacter portucalensis sp. nov., a new species of Campylobacter isolated from the reproductive tract of bulls.</title>
        <authorList>
            <person name="Silva M.F."/>
            <person name="Pereira G."/>
            <person name="Carneiro C."/>
            <person name="Hemphill A."/>
            <person name="Mateus L."/>
            <person name="Lopes-Da-Costa L."/>
            <person name="Silva E."/>
        </authorList>
    </citation>
    <scope>NUCLEOTIDE SEQUENCE [LARGE SCALE GENOMIC DNA]</scope>
    <source>
        <strain evidence="1 2">FMV-PI01</strain>
    </source>
</reference>
<gene>
    <name evidence="1" type="ORF">F1B92_08155</name>
</gene>